<gene>
    <name evidence="1" type="ORF">BVG16_01950</name>
</gene>
<evidence type="ECO:0000313" key="1">
    <source>
        <dbReference type="EMBL" id="OPA81125.1"/>
    </source>
</evidence>
<accession>A0A1T2XMT7</accession>
<dbReference type="STRING" id="1324314.BVG16_01950"/>
<keyword evidence="2" id="KW-1185">Reference proteome</keyword>
<dbReference type="EMBL" id="MSZX01000001">
    <property type="protein sequence ID" value="OPA81125.1"/>
    <property type="molecule type" value="Genomic_DNA"/>
</dbReference>
<dbReference type="InterPro" id="IPR024998">
    <property type="entry name" value="DUF3906"/>
</dbReference>
<sequence length="70" mass="8115">MFLYKIEIELQDQLLYLIVAAESEEKAFSYVDSHMDRHFLKSPDKQEVSIVEKKRLDQGAGYVIETHALG</sequence>
<dbReference type="Proteomes" id="UP000190188">
    <property type="component" value="Unassembled WGS sequence"/>
</dbReference>
<dbReference type="RefSeq" id="WP_078496850.1">
    <property type="nucleotide sequence ID" value="NZ_MSZX01000001.1"/>
</dbReference>
<evidence type="ECO:0008006" key="3">
    <source>
        <dbReference type="Google" id="ProtNLM"/>
    </source>
</evidence>
<dbReference type="Pfam" id="PF13046">
    <property type="entry name" value="DUF3906"/>
    <property type="match status" value="1"/>
</dbReference>
<name>A0A1T2XMT7_9BACL</name>
<dbReference type="OrthoDB" id="2382322at2"/>
<comment type="caution">
    <text evidence="1">The sequence shown here is derived from an EMBL/GenBank/DDBJ whole genome shotgun (WGS) entry which is preliminary data.</text>
</comment>
<organism evidence="1 2">
    <name type="scientific">Paenibacillus selenitireducens</name>
    <dbReference type="NCBI Taxonomy" id="1324314"/>
    <lineage>
        <taxon>Bacteria</taxon>
        <taxon>Bacillati</taxon>
        <taxon>Bacillota</taxon>
        <taxon>Bacilli</taxon>
        <taxon>Bacillales</taxon>
        <taxon>Paenibacillaceae</taxon>
        <taxon>Paenibacillus</taxon>
    </lineage>
</organism>
<dbReference type="AlphaFoldDB" id="A0A1T2XMT7"/>
<proteinExistence type="predicted"/>
<reference evidence="1 2" key="1">
    <citation type="submission" date="2017-01" db="EMBL/GenBank/DDBJ databases">
        <title>Genome analysis of Paenibacillus selenitrireducens ES3-24.</title>
        <authorList>
            <person name="Xu D."/>
            <person name="Yao R."/>
            <person name="Zheng S."/>
        </authorList>
    </citation>
    <scope>NUCLEOTIDE SEQUENCE [LARGE SCALE GENOMIC DNA]</scope>
    <source>
        <strain evidence="1 2">ES3-24</strain>
    </source>
</reference>
<evidence type="ECO:0000313" key="2">
    <source>
        <dbReference type="Proteomes" id="UP000190188"/>
    </source>
</evidence>
<protein>
    <recommendedName>
        <fullName evidence="3">DUF3906 domain-containing protein</fullName>
    </recommendedName>
</protein>